<evidence type="ECO:0000256" key="1">
    <source>
        <dbReference type="ARBA" id="ARBA00022741"/>
    </source>
</evidence>
<protein>
    <submittedName>
        <fullName evidence="7">Response regulator of zinc sigma-54-dependent two-component system</fullName>
    </submittedName>
</protein>
<feature type="non-terminal residue" evidence="7">
    <location>
        <position position="1"/>
    </location>
</feature>
<organism evidence="7">
    <name type="scientific">hydrothermal vent metagenome</name>
    <dbReference type="NCBI Taxonomy" id="652676"/>
    <lineage>
        <taxon>unclassified sequences</taxon>
        <taxon>metagenomes</taxon>
        <taxon>ecological metagenomes</taxon>
    </lineage>
</organism>
<dbReference type="GO" id="GO:0005524">
    <property type="term" value="F:ATP binding"/>
    <property type="evidence" value="ECO:0007669"/>
    <property type="project" value="UniProtKB-KW"/>
</dbReference>
<dbReference type="Gene3D" id="1.10.10.60">
    <property type="entry name" value="Homeodomain-like"/>
    <property type="match status" value="1"/>
</dbReference>
<evidence type="ECO:0000256" key="5">
    <source>
        <dbReference type="ARBA" id="ARBA00023163"/>
    </source>
</evidence>
<accession>A0A3B0SZF7</accession>
<dbReference type="Pfam" id="PF00158">
    <property type="entry name" value="Sigma54_activat"/>
    <property type="match status" value="1"/>
</dbReference>
<dbReference type="Pfam" id="PF02954">
    <property type="entry name" value="HTH_8"/>
    <property type="match status" value="1"/>
</dbReference>
<dbReference type="CDD" id="cd00009">
    <property type="entry name" value="AAA"/>
    <property type="match status" value="1"/>
</dbReference>
<keyword evidence="3" id="KW-0805">Transcription regulation</keyword>
<dbReference type="PROSITE" id="PS50045">
    <property type="entry name" value="SIGMA54_INTERACT_4"/>
    <property type="match status" value="1"/>
</dbReference>
<proteinExistence type="predicted"/>
<dbReference type="AlphaFoldDB" id="A0A3B0SZF7"/>
<dbReference type="PANTHER" id="PTHR32071">
    <property type="entry name" value="TRANSCRIPTIONAL REGULATORY PROTEIN"/>
    <property type="match status" value="1"/>
</dbReference>
<evidence type="ECO:0000256" key="3">
    <source>
        <dbReference type="ARBA" id="ARBA00023015"/>
    </source>
</evidence>
<dbReference type="SUPFAM" id="SSF52540">
    <property type="entry name" value="P-loop containing nucleoside triphosphate hydrolases"/>
    <property type="match status" value="1"/>
</dbReference>
<evidence type="ECO:0000313" key="7">
    <source>
        <dbReference type="EMBL" id="VAW00156.1"/>
    </source>
</evidence>
<name>A0A3B0SZF7_9ZZZZ</name>
<dbReference type="InterPro" id="IPR009057">
    <property type="entry name" value="Homeodomain-like_sf"/>
</dbReference>
<evidence type="ECO:0000256" key="2">
    <source>
        <dbReference type="ARBA" id="ARBA00022840"/>
    </source>
</evidence>
<dbReference type="Gene3D" id="1.10.8.60">
    <property type="match status" value="1"/>
</dbReference>
<gene>
    <name evidence="7" type="ORF">MNBD_ALPHA05-423</name>
</gene>
<dbReference type="InterPro" id="IPR027417">
    <property type="entry name" value="P-loop_NTPase"/>
</dbReference>
<keyword evidence="1" id="KW-0547">Nucleotide-binding</keyword>
<dbReference type="PROSITE" id="PS00676">
    <property type="entry name" value="SIGMA54_INTERACT_2"/>
    <property type="match status" value="1"/>
</dbReference>
<dbReference type="Gene3D" id="3.40.50.300">
    <property type="entry name" value="P-loop containing nucleotide triphosphate hydrolases"/>
    <property type="match status" value="1"/>
</dbReference>
<sequence>LSQTLLESELFGHERGAFTGATERKRGKFELADGGTLMLDEIGEMSAEVQAKFLRILEGHPFERVGGHDAVRTDVRVVAATNRDLQVMIAEGKFRQDLYYRLHVVEIVVPPLRDRGTDCLLLADFFLQRFNAEMGRKIEGFSDAAKKRLLSHRWPGNIRELKNVIERAVVLNTKTEIVESDLMLPSSASGAGPTTIATEHDAVSLAQLERKHIERVLRQTEGNKSRAASILGIERSTLDRKLKKYAK</sequence>
<feature type="domain" description="Sigma-54 factor interaction" evidence="6">
    <location>
        <begin position="1"/>
        <end position="170"/>
    </location>
</feature>
<dbReference type="InterPro" id="IPR025943">
    <property type="entry name" value="Sigma_54_int_dom_ATP-bd_2"/>
</dbReference>
<dbReference type="Pfam" id="PF25601">
    <property type="entry name" value="AAA_lid_14"/>
    <property type="match status" value="1"/>
</dbReference>
<keyword evidence="4" id="KW-0238">DNA-binding</keyword>
<dbReference type="InterPro" id="IPR002197">
    <property type="entry name" value="HTH_Fis"/>
</dbReference>
<dbReference type="InterPro" id="IPR025944">
    <property type="entry name" value="Sigma_54_int_dom_CS"/>
</dbReference>
<dbReference type="PANTHER" id="PTHR32071:SF57">
    <property type="entry name" value="C4-DICARBOXYLATE TRANSPORT TRANSCRIPTIONAL REGULATORY PROTEIN DCTD"/>
    <property type="match status" value="1"/>
</dbReference>
<dbReference type="PRINTS" id="PR01590">
    <property type="entry name" value="HTHFIS"/>
</dbReference>
<dbReference type="PROSITE" id="PS00688">
    <property type="entry name" value="SIGMA54_INTERACT_3"/>
    <property type="match status" value="1"/>
</dbReference>
<keyword evidence="2" id="KW-0067">ATP-binding</keyword>
<dbReference type="InterPro" id="IPR002078">
    <property type="entry name" value="Sigma_54_int"/>
</dbReference>
<evidence type="ECO:0000259" key="6">
    <source>
        <dbReference type="PROSITE" id="PS50045"/>
    </source>
</evidence>
<evidence type="ECO:0000256" key="4">
    <source>
        <dbReference type="ARBA" id="ARBA00023125"/>
    </source>
</evidence>
<dbReference type="GO" id="GO:0043565">
    <property type="term" value="F:sequence-specific DNA binding"/>
    <property type="evidence" value="ECO:0007669"/>
    <property type="project" value="InterPro"/>
</dbReference>
<keyword evidence="5" id="KW-0804">Transcription</keyword>
<dbReference type="InterPro" id="IPR058031">
    <property type="entry name" value="AAA_lid_NorR"/>
</dbReference>
<dbReference type="SUPFAM" id="SSF46689">
    <property type="entry name" value="Homeodomain-like"/>
    <property type="match status" value="1"/>
</dbReference>
<reference evidence="7" key="1">
    <citation type="submission" date="2018-06" db="EMBL/GenBank/DDBJ databases">
        <authorList>
            <person name="Zhirakovskaya E."/>
        </authorList>
    </citation>
    <scope>NUCLEOTIDE SEQUENCE</scope>
</reference>
<dbReference type="EMBL" id="UOEH01000297">
    <property type="protein sequence ID" value="VAW00156.1"/>
    <property type="molecule type" value="Genomic_DNA"/>
</dbReference>
<dbReference type="GO" id="GO:0006355">
    <property type="term" value="P:regulation of DNA-templated transcription"/>
    <property type="evidence" value="ECO:0007669"/>
    <property type="project" value="InterPro"/>
</dbReference>